<name>A0AAN9ST20_PSOTE</name>
<gene>
    <name evidence="1" type="ORF">VNO78_14542</name>
</gene>
<keyword evidence="2" id="KW-1185">Reference proteome</keyword>
<protein>
    <submittedName>
        <fullName evidence="1">Uncharacterized protein</fullName>
    </submittedName>
</protein>
<sequence>MPSVFGTIVNAHRTQATGLQLLMDSLCAALSYLCAPGTLKLTEWVKVGRTLLISFNRLLGGSRMTV</sequence>
<organism evidence="1 2">
    <name type="scientific">Psophocarpus tetragonolobus</name>
    <name type="common">Winged bean</name>
    <name type="synonym">Dolichos tetragonolobus</name>
    <dbReference type="NCBI Taxonomy" id="3891"/>
    <lineage>
        <taxon>Eukaryota</taxon>
        <taxon>Viridiplantae</taxon>
        <taxon>Streptophyta</taxon>
        <taxon>Embryophyta</taxon>
        <taxon>Tracheophyta</taxon>
        <taxon>Spermatophyta</taxon>
        <taxon>Magnoliopsida</taxon>
        <taxon>eudicotyledons</taxon>
        <taxon>Gunneridae</taxon>
        <taxon>Pentapetalae</taxon>
        <taxon>rosids</taxon>
        <taxon>fabids</taxon>
        <taxon>Fabales</taxon>
        <taxon>Fabaceae</taxon>
        <taxon>Papilionoideae</taxon>
        <taxon>50 kb inversion clade</taxon>
        <taxon>NPAAA clade</taxon>
        <taxon>indigoferoid/millettioid clade</taxon>
        <taxon>Phaseoleae</taxon>
        <taxon>Psophocarpus</taxon>
    </lineage>
</organism>
<dbReference type="AlphaFoldDB" id="A0AAN9ST20"/>
<dbReference type="EMBL" id="JAYMYS010000003">
    <property type="protein sequence ID" value="KAK7402345.1"/>
    <property type="molecule type" value="Genomic_DNA"/>
</dbReference>
<comment type="caution">
    <text evidence="1">The sequence shown here is derived from an EMBL/GenBank/DDBJ whole genome shotgun (WGS) entry which is preliminary data.</text>
</comment>
<reference evidence="1 2" key="1">
    <citation type="submission" date="2024-01" db="EMBL/GenBank/DDBJ databases">
        <title>The genomes of 5 underutilized Papilionoideae crops provide insights into root nodulation and disease resistanc.</title>
        <authorList>
            <person name="Jiang F."/>
        </authorList>
    </citation>
    <scope>NUCLEOTIDE SEQUENCE [LARGE SCALE GENOMIC DNA]</scope>
    <source>
        <strain evidence="1">DUOXIRENSHENG_FW03</strain>
        <tissue evidence="1">Leaves</tissue>
    </source>
</reference>
<evidence type="ECO:0000313" key="2">
    <source>
        <dbReference type="Proteomes" id="UP001386955"/>
    </source>
</evidence>
<accession>A0AAN9ST20</accession>
<proteinExistence type="predicted"/>
<evidence type="ECO:0000313" key="1">
    <source>
        <dbReference type="EMBL" id="KAK7402345.1"/>
    </source>
</evidence>
<dbReference type="Proteomes" id="UP001386955">
    <property type="component" value="Unassembled WGS sequence"/>
</dbReference>